<dbReference type="OrthoDB" id="6241682at2759"/>
<name>A0A0R3WN58_HYDTA</name>
<evidence type="ECO:0000259" key="1">
    <source>
        <dbReference type="Pfam" id="PF19007"/>
    </source>
</evidence>
<proteinExistence type="predicted"/>
<evidence type="ECO:0000313" key="4">
    <source>
        <dbReference type="WBParaSite" id="TTAC_0000219601-mRNA-1"/>
    </source>
</evidence>
<dbReference type="AlphaFoldDB" id="A0A0R3WN58"/>
<evidence type="ECO:0000313" key="3">
    <source>
        <dbReference type="Proteomes" id="UP000274429"/>
    </source>
</evidence>
<reference evidence="4" key="1">
    <citation type="submission" date="2017-02" db="UniProtKB">
        <authorList>
            <consortium name="WormBaseParasite"/>
        </authorList>
    </citation>
    <scope>IDENTIFICATION</scope>
</reference>
<reference evidence="2 3" key="2">
    <citation type="submission" date="2018-11" db="EMBL/GenBank/DDBJ databases">
        <authorList>
            <consortium name="Pathogen Informatics"/>
        </authorList>
    </citation>
    <scope>NUCLEOTIDE SEQUENCE [LARGE SCALE GENOMIC DNA]</scope>
</reference>
<protein>
    <submittedName>
        <fullName evidence="4">DUF5736 domain-containing protein</fullName>
    </submittedName>
</protein>
<evidence type="ECO:0000313" key="2">
    <source>
        <dbReference type="EMBL" id="VDM19157.1"/>
    </source>
</evidence>
<keyword evidence="3" id="KW-1185">Reference proteome</keyword>
<dbReference type="InterPro" id="IPR043794">
    <property type="entry name" value="DUF5736"/>
</dbReference>
<gene>
    <name evidence="2" type="ORF">TTAC_LOCUS2183</name>
</gene>
<dbReference type="Pfam" id="PF19007">
    <property type="entry name" value="DUF5736"/>
    <property type="match status" value="1"/>
</dbReference>
<dbReference type="EMBL" id="UYWX01000830">
    <property type="protein sequence ID" value="VDM19157.1"/>
    <property type="molecule type" value="Genomic_DNA"/>
</dbReference>
<dbReference type="WBParaSite" id="TTAC_0000219601-mRNA-1">
    <property type="protein sequence ID" value="TTAC_0000219601-mRNA-1"/>
    <property type="gene ID" value="TTAC_0000219601"/>
</dbReference>
<organism evidence="4">
    <name type="scientific">Hydatigena taeniaeformis</name>
    <name type="common">Feline tapeworm</name>
    <name type="synonym">Taenia taeniaeformis</name>
    <dbReference type="NCBI Taxonomy" id="6205"/>
    <lineage>
        <taxon>Eukaryota</taxon>
        <taxon>Metazoa</taxon>
        <taxon>Spiralia</taxon>
        <taxon>Lophotrochozoa</taxon>
        <taxon>Platyhelminthes</taxon>
        <taxon>Cestoda</taxon>
        <taxon>Eucestoda</taxon>
        <taxon>Cyclophyllidea</taxon>
        <taxon>Taeniidae</taxon>
        <taxon>Hydatigera</taxon>
    </lineage>
</organism>
<feature type="domain" description="DUF5736" evidence="1">
    <location>
        <begin position="195"/>
        <end position="421"/>
    </location>
</feature>
<sequence>MLISGLREPVYREITEDAPMVVPQRRPMVRSLKDRITNIVSMYVPNGSSHESPLFASKNSQLKHDLVDDNDVAHINDHFGLLSLGELENQVESGKSGLCHIVPFIDKGTLVTSILNELQNSAYTISPSDFVISCMATDSIYLYFGVQSLPFLFKFEIALLNTSLERPYPVTKIHLKTAESVDLIPSKVCLKSCRNETSEFYVIGTAQLEASLIHILACYSIDGRLIAQTRKYLYQRYLAIDVDTDGNILLGCTSRSIDDDANHPSNAQICKLTPHFERRIFSVTLRKGSTSYCPDWITRSCVQGQCWASVSRWDSETKRMVRRIVAFPGVQPECESEGEVVRSPKEWLHVTSWSFEVFSAGSVFALDSQRLLTIDAEQRSLAMITWTEGQKGVSLQRLTKPGARKIDHFCVSNTYPPVAYLASEGDIFTFIPTGEDTTVSIVSA</sequence>
<accession>A0A0R3WN58</accession>
<dbReference type="Proteomes" id="UP000274429">
    <property type="component" value="Unassembled WGS sequence"/>
</dbReference>